<dbReference type="RefSeq" id="WP_260002625.1">
    <property type="nucleotide sequence ID" value="NZ_CP081078.1"/>
</dbReference>
<sequence length="374" mass="41889">MTNTEESWVKHYLPDALLPRIEAELLTRPAYHSPIATISDIRQNGLLEAWSVTAFSCIRNFADYLDSPIYFVISHAPIPSAMICKFDDFQCIVITACLSENMTRLAANLLAEGNIFEFLLKSVEPSEPTGIAQKARKEAVYNCARQNMAISTEIWNVAHLLTNYSSYFIIAHEISHILLGHFDSHNAMSMVEFEVHDVPPTLLSRSNEWQADSFAAIATLFRLNALLEMEAEPNADWLQDPNARVRLIAVLGYLIFTSMDFLDNNDGDYSLRTHPSPMSRAGLMMATLSISAHHLLGVDTSCTHKICQSAFKAVEVALLNIAGGALSEDEVLKYGNEAQTSLDHFFIYLQFDKANRDYSRLSNISWKYLIPGVA</sequence>
<dbReference type="Proteomes" id="UP001058184">
    <property type="component" value="Chromosome"/>
</dbReference>
<proteinExistence type="predicted"/>
<keyword evidence="2" id="KW-1185">Reference proteome</keyword>
<gene>
    <name evidence="1" type="ORF">K3722_00405</name>
</gene>
<evidence type="ECO:0008006" key="3">
    <source>
        <dbReference type="Google" id="ProtNLM"/>
    </source>
</evidence>
<dbReference type="EMBL" id="CP081078">
    <property type="protein sequence ID" value="UWQ58630.1"/>
    <property type="molecule type" value="Genomic_DNA"/>
</dbReference>
<protein>
    <recommendedName>
        <fullName evidence="3">Peptidase M48 domain-containing protein</fullName>
    </recommendedName>
</protein>
<name>A0ABY5WX72_LEICA</name>
<evidence type="ECO:0000313" key="1">
    <source>
        <dbReference type="EMBL" id="UWQ58630.1"/>
    </source>
</evidence>
<evidence type="ECO:0000313" key="2">
    <source>
        <dbReference type="Proteomes" id="UP001058184"/>
    </source>
</evidence>
<organism evidence="1 2">
    <name type="scientific">Leisingera caerulea</name>
    <name type="common">Phaeobacter caeruleus</name>
    <dbReference type="NCBI Taxonomy" id="506591"/>
    <lineage>
        <taxon>Bacteria</taxon>
        <taxon>Pseudomonadati</taxon>
        <taxon>Pseudomonadota</taxon>
        <taxon>Alphaproteobacteria</taxon>
        <taxon>Rhodobacterales</taxon>
        <taxon>Roseobacteraceae</taxon>
        <taxon>Leisingera</taxon>
    </lineage>
</organism>
<accession>A0ABY5WX72</accession>
<reference evidence="1" key="1">
    <citation type="submission" date="2021-08" db="EMBL/GenBank/DDBJ databases">
        <authorList>
            <person name="Nwanade C."/>
            <person name="Wang M."/>
            <person name="Masoudi A."/>
            <person name="Yu Z."/>
            <person name="Liu J."/>
        </authorList>
    </citation>
    <scope>NUCLEOTIDE SEQUENCE</scope>
    <source>
        <strain evidence="1">S141</strain>
    </source>
</reference>